<feature type="transmembrane region" description="Helical" evidence="12">
    <location>
        <begin position="492"/>
        <end position="517"/>
    </location>
</feature>
<feature type="transmembrane region" description="Helical" evidence="12">
    <location>
        <begin position="549"/>
        <end position="569"/>
    </location>
</feature>
<evidence type="ECO:0000256" key="2">
    <source>
        <dbReference type="ARBA" id="ARBA00004141"/>
    </source>
</evidence>
<dbReference type="GO" id="GO:0005634">
    <property type="term" value="C:nucleus"/>
    <property type="evidence" value="ECO:0007669"/>
    <property type="project" value="UniProtKB-SubCell"/>
</dbReference>
<feature type="transmembrane region" description="Helical" evidence="12">
    <location>
        <begin position="576"/>
        <end position="597"/>
    </location>
</feature>
<dbReference type="InterPro" id="IPR008253">
    <property type="entry name" value="Marvel"/>
</dbReference>
<evidence type="ECO:0000256" key="1">
    <source>
        <dbReference type="ARBA" id="ARBA00004123"/>
    </source>
</evidence>
<evidence type="ECO:0000259" key="14">
    <source>
        <dbReference type="PROSITE" id="PS51054"/>
    </source>
</evidence>
<sequence>MAEKLKIPQDTKISLTRKGNKPLMEKRRRARINHHLDQLAGLLSEGRKKDSTRHSKLEKADILEMTVKYVKDLQNQLNMQSITADPNMHSKYRIGYKECASEVTRYLSSAQSIDEGVRNRITDHLANSINVTRTNRPQGSKPVSRVENIEKKDNTSEITVQKTEVSKQELPAPATRTTASPTANPMKSLQVNIPNSLPLSGITIPVLAPGSETLLSPQTAAISLCDNSLHPDSLTVPENSRLQSTATTAPNLGKTQEKSTPKAAMEISQNRRHYFHQSKQTVSVQPFLTTNTPAVKVSAPSTRLTDKKTTTVTEPLLVKLSPSQVAGSFQIIPGSIYSGQPVALYLAPTATIPTVPEHVTSSSTNALPRPAITAASTTNSDSLSIHMPQVVTAVVSPPTLGLLSPQAATPAPTSLPGSTCFSHVSSSLPLSASVSTSSYNPSLFAPTSGQVAYPQRLETGNHSSSLHANHLCSSENEQSLWRPCFLCISNNLSFLLSFFSFIFFLSFLLSFFSFIFFLSFLFSFFSFIFLFFFFLFLFFFFFFYLSFLFIFLFFYLFLFFFYLFLFIFFFSFIFLFFYLSFFLSFFFSFIFLFLLSFFSFLSFIFLFCLVFLSFLSCLSLIIIQ</sequence>
<dbReference type="InterPro" id="IPR011598">
    <property type="entry name" value="bHLH_dom"/>
</dbReference>
<reference evidence="16" key="1">
    <citation type="submission" date="2021-01" db="EMBL/GenBank/DDBJ databases">
        <authorList>
            <person name="Li R."/>
            <person name="Bekaert M."/>
        </authorList>
    </citation>
    <scope>NUCLEOTIDE SEQUENCE</scope>
    <source>
        <strain evidence="16">Farmed</strain>
    </source>
</reference>
<feature type="transmembrane region" description="Helical" evidence="12">
    <location>
        <begin position="524"/>
        <end position="543"/>
    </location>
</feature>
<feature type="domain" description="BHLH" evidence="13">
    <location>
        <begin position="16"/>
        <end position="73"/>
    </location>
</feature>
<proteinExistence type="predicted"/>
<dbReference type="AlphaFoldDB" id="A0A812DL59"/>
<evidence type="ECO:0000256" key="10">
    <source>
        <dbReference type="PROSITE-ProRule" id="PRU00581"/>
    </source>
</evidence>
<dbReference type="Proteomes" id="UP000597762">
    <property type="component" value="Unassembled WGS sequence"/>
</dbReference>
<dbReference type="GO" id="GO:0046983">
    <property type="term" value="F:protein dimerization activity"/>
    <property type="evidence" value="ECO:0007669"/>
    <property type="project" value="InterPro"/>
</dbReference>
<dbReference type="CDD" id="cd11410">
    <property type="entry name" value="bHLH_O_HES"/>
    <property type="match status" value="1"/>
</dbReference>
<evidence type="ECO:0000313" key="16">
    <source>
        <dbReference type="EMBL" id="CAE1303503.1"/>
    </source>
</evidence>
<feature type="region of interest" description="Disordered" evidence="11">
    <location>
        <begin position="159"/>
        <end position="186"/>
    </location>
</feature>
<evidence type="ECO:0000259" key="13">
    <source>
        <dbReference type="PROSITE" id="PS50888"/>
    </source>
</evidence>
<evidence type="ECO:0000256" key="7">
    <source>
        <dbReference type="ARBA" id="ARBA00023136"/>
    </source>
</evidence>
<keyword evidence="3 10" id="KW-0812">Transmembrane</keyword>
<dbReference type="GO" id="GO:0016020">
    <property type="term" value="C:membrane"/>
    <property type="evidence" value="ECO:0007669"/>
    <property type="project" value="UniProtKB-SubCell"/>
</dbReference>
<keyword evidence="9" id="KW-0539">Nucleus</keyword>
<dbReference type="EMBL" id="CAHIKZ030003722">
    <property type="protein sequence ID" value="CAE1303503.1"/>
    <property type="molecule type" value="Genomic_DNA"/>
</dbReference>
<dbReference type="SMART" id="SM00511">
    <property type="entry name" value="ORANGE"/>
    <property type="match status" value="1"/>
</dbReference>
<feature type="domain" description="Orange" evidence="14">
    <location>
        <begin position="92"/>
        <end position="125"/>
    </location>
</feature>
<dbReference type="Pfam" id="PF07527">
    <property type="entry name" value="Hairy_orange"/>
    <property type="match status" value="1"/>
</dbReference>
<keyword evidence="8" id="KW-0804">Transcription</keyword>
<feature type="transmembrane region" description="Helical" evidence="12">
    <location>
        <begin position="603"/>
        <end position="623"/>
    </location>
</feature>
<evidence type="ECO:0000256" key="11">
    <source>
        <dbReference type="SAM" id="MobiDB-lite"/>
    </source>
</evidence>
<organism evidence="16 17">
    <name type="scientific">Acanthosepion pharaonis</name>
    <name type="common">Pharaoh cuttlefish</name>
    <name type="synonym">Sepia pharaonis</name>
    <dbReference type="NCBI Taxonomy" id="158019"/>
    <lineage>
        <taxon>Eukaryota</taxon>
        <taxon>Metazoa</taxon>
        <taxon>Spiralia</taxon>
        <taxon>Lophotrochozoa</taxon>
        <taxon>Mollusca</taxon>
        <taxon>Cephalopoda</taxon>
        <taxon>Coleoidea</taxon>
        <taxon>Decapodiformes</taxon>
        <taxon>Sepiida</taxon>
        <taxon>Sepiina</taxon>
        <taxon>Sepiidae</taxon>
        <taxon>Acanthosepion</taxon>
    </lineage>
</organism>
<dbReference type="SUPFAM" id="SSF158457">
    <property type="entry name" value="Orange domain-like"/>
    <property type="match status" value="1"/>
</dbReference>
<dbReference type="PROSITE" id="PS50888">
    <property type="entry name" value="BHLH"/>
    <property type="match status" value="1"/>
</dbReference>
<feature type="domain" description="MARVEL" evidence="15">
    <location>
        <begin position="494"/>
        <end position="615"/>
    </location>
</feature>
<dbReference type="Gene3D" id="4.10.280.10">
    <property type="entry name" value="Helix-loop-helix DNA-binding domain"/>
    <property type="match status" value="1"/>
</dbReference>
<comment type="caution">
    <text evidence="16">The sequence shown here is derived from an EMBL/GenBank/DDBJ whole genome shotgun (WGS) entry which is preliminary data.</text>
</comment>
<dbReference type="OrthoDB" id="6085656at2759"/>
<keyword evidence="6" id="KW-0238">DNA-binding</keyword>
<keyword evidence="5" id="KW-0805">Transcription regulation</keyword>
<dbReference type="InterPro" id="IPR003650">
    <property type="entry name" value="Orange_dom"/>
</dbReference>
<dbReference type="SMART" id="SM00353">
    <property type="entry name" value="HLH"/>
    <property type="match status" value="1"/>
</dbReference>
<dbReference type="InterPro" id="IPR050370">
    <property type="entry name" value="HES_HEY"/>
</dbReference>
<dbReference type="GO" id="GO:0003677">
    <property type="term" value="F:DNA binding"/>
    <property type="evidence" value="ECO:0007669"/>
    <property type="project" value="UniProtKB-KW"/>
</dbReference>
<dbReference type="Pfam" id="PF00010">
    <property type="entry name" value="HLH"/>
    <property type="match status" value="1"/>
</dbReference>
<dbReference type="PANTHER" id="PTHR10985">
    <property type="entry name" value="BASIC HELIX-LOOP-HELIX TRANSCRIPTION FACTOR, HES-RELATED"/>
    <property type="match status" value="1"/>
</dbReference>
<evidence type="ECO:0000259" key="15">
    <source>
        <dbReference type="PROSITE" id="PS51225"/>
    </source>
</evidence>
<dbReference type="GO" id="GO:0006355">
    <property type="term" value="P:regulation of DNA-templated transcription"/>
    <property type="evidence" value="ECO:0007669"/>
    <property type="project" value="InterPro"/>
</dbReference>
<feature type="compositionally biased region" description="Low complexity" evidence="11">
    <location>
        <begin position="171"/>
        <end position="185"/>
    </location>
</feature>
<dbReference type="InterPro" id="IPR036638">
    <property type="entry name" value="HLH_DNA-bd_sf"/>
</dbReference>
<evidence type="ECO:0000256" key="4">
    <source>
        <dbReference type="ARBA" id="ARBA00022989"/>
    </source>
</evidence>
<evidence type="ECO:0000256" key="12">
    <source>
        <dbReference type="SAM" id="Phobius"/>
    </source>
</evidence>
<evidence type="ECO:0000313" key="17">
    <source>
        <dbReference type="Proteomes" id="UP000597762"/>
    </source>
</evidence>
<evidence type="ECO:0000256" key="8">
    <source>
        <dbReference type="ARBA" id="ARBA00023163"/>
    </source>
</evidence>
<keyword evidence="7 10" id="KW-0472">Membrane</keyword>
<protein>
    <submittedName>
        <fullName evidence="16">HES1</fullName>
    </submittedName>
</protein>
<evidence type="ECO:0000256" key="6">
    <source>
        <dbReference type="ARBA" id="ARBA00023125"/>
    </source>
</evidence>
<dbReference type="SUPFAM" id="SSF47459">
    <property type="entry name" value="HLH, helix-loop-helix DNA-binding domain"/>
    <property type="match status" value="1"/>
</dbReference>
<evidence type="ECO:0000256" key="5">
    <source>
        <dbReference type="ARBA" id="ARBA00023015"/>
    </source>
</evidence>
<name>A0A812DL59_ACAPH</name>
<dbReference type="Gene3D" id="6.10.250.980">
    <property type="match status" value="1"/>
</dbReference>
<gene>
    <name evidence="16" type="ORF">SPHA_56406</name>
</gene>
<dbReference type="PROSITE" id="PS51225">
    <property type="entry name" value="MARVEL"/>
    <property type="match status" value="1"/>
</dbReference>
<keyword evidence="17" id="KW-1185">Reference proteome</keyword>
<accession>A0A812DL59</accession>
<evidence type="ECO:0000256" key="9">
    <source>
        <dbReference type="ARBA" id="ARBA00023242"/>
    </source>
</evidence>
<dbReference type="PROSITE" id="PS51054">
    <property type="entry name" value="ORANGE"/>
    <property type="match status" value="1"/>
</dbReference>
<dbReference type="FunFam" id="4.10.280.10:FF:000009">
    <property type="entry name" value="Transcription factor HES-1"/>
    <property type="match status" value="1"/>
</dbReference>
<evidence type="ECO:0000256" key="3">
    <source>
        <dbReference type="ARBA" id="ARBA00022692"/>
    </source>
</evidence>
<comment type="subcellular location">
    <subcellularLocation>
        <location evidence="2">Membrane</location>
        <topology evidence="2">Multi-pass membrane protein</topology>
    </subcellularLocation>
    <subcellularLocation>
        <location evidence="1">Nucleus</location>
    </subcellularLocation>
</comment>
<keyword evidence="4 12" id="KW-1133">Transmembrane helix</keyword>